<protein>
    <submittedName>
        <fullName evidence="1">Uncharacterized protein</fullName>
    </submittedName>
</protein>
<keyword evidence="2" id="KW-1185">Reference proteome</keyword>
<comment type="caution">
    <text evidence="1">The sequence shown here is derived from an EMBL/GenBank/DDBJ whole genome shotgun (WGS) entry which is preliminary data.</text>
</comment>
<sequence>MDRGYGQQSVVVAPVHVVGSRPLQGMLSLIDLCVWSPSCVPTGTPRGRRGKTGTGGMGVLEEGPDIRALRPFRKYEEEDIVSLAPTLEVCQLVAEILQFLVSVQHSIELVLHGQEVVRHSCHPVL</sequence>
<evidence type="ECO:0000313" key="2">
    <source>
        <dbReference type="Proteomes" id="UP001066276"/>
    </source>
</evidence>
<dbReference type="EMBL" id="JANPWB010000007">
    <property type="protein sequence ID" value="KAJ1169998.1"/>
    <property type="molecule type" value="Genomic_DNA"/>
</dbReference>
<accession>A0AAV7T0M0</accession>
<dbReference type="AlphaFoldDB" id="A0AAV7T0M0"/>
<gene>
    <name evidence="1" type="ORF">NDU88_001879</name>
</gene>
<organism evidence="1 2">
    <name type="scientific">Pleurodeles waltl</name>
    <name type="common">Iberian ribbed newt</name>
    <dbReference type="NCBI Taxonomy" id="8319"/>
    <lineage>
        <taxon>Eukaryota</taxon>
        <taxon>Metazoa</taxon>
        <taxon>Chordata</taxon>
        <taxon>Craniata</taxon>
        <taxon>Vertebrata</taxon>
        <taxon>Euteleostomi</taxon>
        <taxon>Amphibia</taxon>
        <taxon>Batrachia</taxon>
        <taxon>Caudata</taxon>
        <taxon>Salamandroidea</taxon>
        <taxon>Salamandridae</taxon>
        <taxon>Pleurodelinae</taxon>
        <taxon>Pleurodeles</taxon>
    </lineage>
</organism>
<reference evidence="1" key="1">
    <citation type="journal article" date="2022" name="bioRxiv">
        <title>Sequencing and chromosome-scale assembly of the giantPleurodeles waltlgenome.</title>
        <authorList>
            <person name="Brown T."/>
            <person name="Elewa A."/>
            <person name="Iarovenko S."/>
            <person name="Subramanian E."/>
            <person name="Araus A.J."/>
            <person name="Petzold A."/>
            <person name="Susuki M."/>
            <person name="Suzuki K.-i.T."/>
            <person name="Hayashi T."/>
            <person name="Toyoda A."/>
            <person name="Oliveira C."/>
            <person name="Osipova E."/>
            <person name="Leigh N.D."/>
            <person name="Simon A."/>
            <person name="Yun M.H."/>
        </authorList>
    </citation>
    <scope>NUCLEOTIDE SEQUENCE</scope>
    <source>
        <strain evidence="1">20211129_DDA</strain>
        <tissue evidence="1">Liver</tissue>
    </source>
</reference>
<name>A0AAV7T0M0_PLEWA</name>
<proteinExistence type="predicted"/>
<evidence type="ECO:0000313" key="1">
    <source>
        <dbReference type="EMBL" id="KAJ1169998.1"/>
    </source>
</evidence>
<dbReference type="Proteomes" id="UP001066276">
    <property type="component" value="Chromosome 4_1"/>
</dbReference>